<evidence type="ECO:0000313" key="1">
    <source>
        <dbReference type="EMBL" id="UOR07183.1"/>
    </source>
</evidence>
<dbReference type="EMBL" id="CP095053">
    <property type="protein sequence ID" value="UOR07183.1"/>
    <property type="molecule type" value="Genomic_DNA"/>
</dbReference>
<dbReference type="Pfam" id="PF04860">
    <property type="entry name" value="Phage_portal"/>
    <property type="match status" value="1"/>
</dbReference>
<protein>
    <submittedName>
        <fullName evidence="1">Phage portal protein</fullName>
    </submittedName>
</protein>
<dbReference type="KEGG" id="haei:MUN82_08810"/>
<reference evidence="1 2" key="1">
    <citation type="submission" date="2022-04" db="EMBL/GenBank/DDBJ databases">
        <title>Hymenobacter sp. isolated from the air.</title>
        <authorList>
            <person name="Won M."/>
            <person name="Lee C.-M."/>
            <person name="Woen H.-Y."/>
            <person name="Kwon S.-W."/>
        </authorList>
    </citation>
    <scope>NUCLEOTIDE SEQUENCE [LARGE SCALE GENOMIC DNA]</scope>
    <source>
        <strain evidence="2">5413 J-13</strain>
    </source>
</reference>
<accession>A0A8T9T2K0</accession>
<keyword evidence="2" id="KW-1185">Reference proteome</keyword>
<proteinExistence type="predicted"/>
<sequence length="451" mass="50193">MNTTLEVALQSFGLRKVQPTSLDLKLLTDSIGRTLPMSGYQLVGDSPAKWLGAKGQDLVKNGYTNHHVAYSVINYILSVAQAIPWGVYKVTEEDAAAELLPKHPLAETLYRPNPRQSWADLKTELEGYLLTTGNAYVYGIRLESGPNRGKMREWWALEAPIVEVMGGGRMQEVTGYRIPDGRGGYINYEVEDVLHLKYWNPGDYRYGLSPITAGIDPVTAAKSGIESRVRQYQNAGPPGLITDASPDNADWTDAQQNRLQGWFRSFFSGGRRSGDIPLVTGDIRYVSTGLGPVDLAVLEAIPHDKDSVADLFRFPGQLLNGSKGTTFSNMGEAGKALYNRCVIPLETIIRDGFNRWLGEEYNDEAYFNFSTSDIAELQEDKAQRAIYLDKAWWIPVVEKQRLDGVKPDWDGPKYMVPAQYVGLNEAVDTDSAEAAEKLLNRLGVDDYKDRP</sequence>
<gene>
    <name evidence="1" type="ORF">MUN82_08810</name>
</gene>
<dbReference type="AlphaFoldDB" id="A0A8T9T2K0"/>
<dbReference type="Proteomes" id="UP000829925">
    <property type="component" value="Chromosome"/>
</dbReference>
<evidence type="ECO:0000313" key="2">
    <source>
        <dbReference type="Proteomes" id="UP000829925"/>
    </source>
</evidence>
<dbReference type="RefSeq" id="WP_245096742.1">
    <property type="nucleotide sequence ID" value="NZ_CP095053.1"/>
</dbReference>
<organism evidence="1 2">
    <name type="scientific">Hymenobacter aerilatus</name>
    <dbReference type="NCBI Taxonomy" id="2932251"/>
    <lineage>
        <taxon>Bacteria</taxon>
        <taxon>Pseudomonadati</taxon>
        <taxon>Bacteroidota</taxon>
        <taxon>Cytophagia</taxon>
        <taxon>Cytophagales</taxon>
        <taxon>Hymenobacteraceae</taxon>
        <taxon>Hymenobacter</taxon>
    </lineage>
</organism>
<name>A0A8T9T2K0_9BACT</name>
<dbReference type="InterPro" id="IPR006944">
    <property type="entry name" value="Phage/GTA_portal"/>
</dbReference>